<gene>
    <name evidence="2" type="ORF">TTRE_0000666001</name>
</gene>
<evidence type="ECO:0000313" key="3">
    <source>
        <dbReference type="Proteomes" id="UP000030665"/>
    </source>
</evidence>
<feature type="region of interest" description="Disordered" evidence="1">
    <location>
        <begin position="183"/>
        <end position="245"/>
    </location>
</feature>
<organism evidence="2 3">
    <name type="scientific">Trichuris trichiura</name>
    <name type="common">Whipworm</name>
    <name type="synonym">Trichocephalus trichiurus</name>
    <dbReference type="NCBI Taxonomy" id="36087"/>
    <lineage>
        <taxon>Eukaryota</taxon>
        <taxon>Metazoa</taxon>
        <taxon>Ecdysozoa</taxon>
        <taxon>Nematoda</taxon>
        <taxon>Enoplea</taxon>
        <taxon>Dorylaimia</taxon>
        <taxon>Trichinellida</taxon>
        <taxon>Trichuridae</taxon>
        <taxon>Trichuris</taxon>
    </lineage>
</organism>
<name>A0A077ZIC9_TRITR</name>
<feature type="compositionally biased region" description="Low complexity" evidence="1">
    <location>
        <begin position="116"/>
        <end position="134"/>
    </location>
</feature>
<dbReference type="Proteomes" id="UP000030665">
    <property type="component" value="Unassembled WGS sequence"/>
</dbReference>
<keyword evidence="3" id="KW-1185">Reference proteome</keyword>
<dbReference type="OrthoDB" id="5970at2759"/>
<sequence>MAFQEFKVRWLRDGETPDAFLAGRRRLAQLAGGVSETALASAFVDGLLEPIQESMRAGARMESLTLDELLTHARAMLARGLSGCSGLSELVAATGNSTSVARSPGKIVRRRAEQRASPSSAPSVSKKTPSPTVSASGLLRAKKSSGNRSDTGNRNAVDAQIALDMNEAHMRPNREAQSMLMGAPEAETSPAAAEAMAKVCGEERESTRTAAKTSDAAVTSAQDPADEPCPKRSTRLRSSGSRHQC</sequence>
<evidence type="ECO:0000313" key="2">
    <source>
        <dbReference type="EMBL" id="CDW58350.1"/>
    </source>
</evidence>
<feature type="compositionally biased region" description="Polar residues" evidence="1">
    <location>
        <begin position="236"/>
        <end position="245"/>
    </location>
</feature>
<protein>
    <submittedName>
        <fullName evidence="2">Uncharacterized protein</fullName>
    </submittedName>
</protein>
<accession>A0A077ZIC9</accession>
<dbReference type="EMBL" id="HG806318">
    <property type="protein sequence ID" value="CDW58350.1"/>
    <property type="molecule type" value="Genomic_DNA"/>
</dbReference>
<reference evidence="2" key="2">
    <citation type="submission" date="2014-03" db="EMBL/GenBank/DDBJ databases">
        <title>The whipworm genome and dual-species transcriptomics of an intimate host-pathogen interaction.</title>
        <authorList>
            <person name="Foth B.J."/>
            <person name="Tsai I.J."/>
            <person name="Reid A.J."/>
            <person name="Bancroft A.J."/>
            <person name="Nichol S."/>
            <person name="Tracey A."/>
            <person name="Holroyd N."/>
            <person name="Cotton J.A."/>
            <person name="Stanley E.J."/>
            <person name="Zarowiecki M."/>
            <person name="Liu J.Z."/>
            <person name="Huckvale T."/>
            <person name="Cooper P.J."/>
            <person name="Grencis R.K."/>
            <person name="Berriman M."/>
        </authorList>
    </citation>
    <scope>NUCLEOTIDE SEQUENCE [LARGE SCALE GENOMIC DNA]</scope>
</reference>
<feature type="compositionally biased region" description="Polar residues" evidence="1">
    <location>
        <begin position="208"/>
        <end position="222"/>
    </location>
</feature>
<feature type="compositionally biased region" description="Low complexity" evidence="1">
    <location>
        <begin position="183"/>
        <end position="197"/>
    </location>
</feature>
<reference evidence="2" key="1">
    <citation type="submission" date="2014-01" db="EMBL/GenBank/DDBJ databases">
        <authorList>
            <person name="Aslett M."/>
        </authorList>
    </citation>
    <scope>NUCLEOTIDE SEQUENCE</scope>
</reference>
<proteinExistence type="predicted"/>
<evidence type="ECO:0000256" key="1">
    <source>
        <dbReference type="SAM" id="MobiDB-lite"/>
    </source>
</evidence>
<feature type="region of interest" description="Disordered" evidence="1">
    <location>
        <begin position="95"/>
        <end position="156"/>
    </location>
</feature>
<dbReference type="AlphaFoldDB" id="A0A077ZIC9"/>